<keyword evidence="2" id="KW-1185">Reference proteome</keyword>
<accession>A0ABM1G522</accession>
<dbReference type="Proteomes" id="UP000694930">
    <property type="component" value="Chromosome 2"/>
</dbReference>
<protein>
    <submittedName>
        <fullName evidence="3">Uncharacterized protein LOC107011207 isoform X2</fullName>
    </submittedName>
</protein>
<feature type="region of interest" description="Disordered" evidence="1">
    <location>
        <begin position="133"/>
        <end position="158"/>
    </location>
</feature>
<organism evidence="2 3">
    <name type="scientific">Solanum pennellii</name>
    <name type="common">Tomato</name>
    <name type="synonym">Lycopersicon pennellii</name>
    <dbReference type="NCBI Taxonomy" id="28526"/>
    <lineage>
        <taxon>Eukaryota</taxon>
        <taxon>Viridiplantae</taxon>
        <taxon>Streptophyta</taxon>
        <taxon>Embryophyta</taxon>
        <taxon>Tracheophyta</taxon>
        <taxon>Spermatophyta</taxon>
        <taxon>Magnoliopsida</taxon>
        <taxon>eudicotyledons</taxon>
        <taxon>Gunneridae</taxon>
        <taxon>Pentapetalae</taxon>
        <taxon>asterids</taxon>
        <taxon>lamiids</taxon>
        <taxon>Solanales</taxon>
        <taxon>Solanaceae</taxon>
        <taxon>Solanoideae</taxon>
        <taxon>Solaneae</taxon>
        <taxon>Solanum</taxon>
        <taxon>Solanum subgen. Lycopersicon</taxon>
    </lineage>
</organism>
<feature type="region of interest" description="Disordered" evidence="1">
    <location>
        <begin position="1"/>
        <end position="99"/>
    </location>
</feature>
<dbReference type="PANTHER" id="PTHR37187:SF7">
    <property type="entry name" value="EXPRESSED PROTEIN"/>
    <property type="match status" value="1"/>
</dbReference>
<sequence length="388" mass="41612">MPSGAKKRKAAKKKKQVQAVEPPSRSTGSFPGEEDLKRDDKESDSEGSSPASQDYQNHQNQFTEGEVEDGEKQLDDSHDRSIEENEFNGVKHETKEVEIVGNEEGGLVQVERELKVECESESQKISVENAEIMIESNPGGLQRSSSSSSSSSSVEKYDVADKNDVVVDDAPTVELVKDIESLPAVGLVKDNESLPDEQVADILVGTISACDLDKAAISEDIVQVTASASDADNVIASAVESVVEEKGEENLCVVDEKDTASDTVVENLKENLGAIVDKATISEVLMETGSEKRDETATAVSCNASAISSGNTLESTDAKAFATLENEEKIEAPHSAPKIDASVSADVKESPARECHDHQFTALPSRLVQTTSWKSCCGLFELFAGSNR</sequence>
<reference evidence="3" key="2">
    <citation type="submission" date="2025-08" db="UniProtKB">
        <authorList>
            <consortium name="RefSeq"/>
        </authorList>
    </citation>
    <scope>IDENTIFICATION</scope>
</reference>
<evidence type="ECO:0000313" key="3">
    <source>
        <dbReference type="RefSeq" id="XP_015066102.1"/>
    </source>
</evidence>
<proteinExistence type="predicted"/>
<reference evidence="2" key="1">
    <citation type="journal article" date="2014" name="Nat. Genet.">
        <title>The genome of the stress-tolerant wild tomato species Solanum pennellii.</title>
        <authorList>
            <person name="Bolger A."/>
            <person name="Scossa F."/>
            <person name="Bolger M.E."/>
            <person name="Lanz C."/>
            <person name="Maumus F."/>
            <person name="Tohge T."/>
            <person name="Quesneville H."/>
            <person name="Alseekh S."/>
            <person name="Sorensen I."/>
            <person name="Lichtenstein G."/>
            <person name="Fich E.A."/>
            <person name="Conte M."/>
            <person name="Keller H."/>
            <person name="Schneeberger K."/>
            <person name="Schwacke R."/>
            <person name="Ofner I."/>
            <person name="Vrebalov J."/>
            <person name="Xu Y."/>
            <person name="Osorio S."/>
            <person name="Aflitos S.A."/>
            <person name="Schijlen E."/>
            <person name="Jimenez-Gomez J.M."/>
            <person name="Ryngajllo M."/>
            <person name="Kimura S."/>
            <person name="Kumar R."/>
            <person name="Koenig D."/>
            <person name="Headland L.R."/>
            <person name="Maloof J.N."/>
            <person name="Sinha N."/>
            <person name="van Ham R.C."/>
            <person name="Lankhorst R.K."/>
            <person name="Mao L."/>
            <person name="Vogel A."/>
            <person name="Arsova B."/>
            <person name="Panstruga R."/>
            <person name="Fei Z."/>
            <person name="Rose J.K."/>
            <person name="Zamir D."/>
            <person name="Carrari F."/>
            <person name="Giovannoni J.J."/>
            <person name="Weigel D."/>
            <person name="Usadel B."/>
            <person name="Fernie A.R."/>
        </authorList>
    </citation>
    <scope>NUCLEOTIDE SEQUENCE [LARGE SCALE GENOMIC DNA]</scope>
    <source>
        <strain evidence="2">cv. LA0716</strain>
    </source>
</reference>
<feature type="compositionally biased region" description="Polar residues" evidence="1">
    <location>
        <begin position="46"/>
        <end position="63"/>
    </location>
</feature>
<feature type="compositionally biased region" description="Low complexity" evidence="1">
    <location>
        <begin position="144"/>
        <end position="153"/>
    </location>
</feature>
<dbReference type="GeneID" id="107011207"/>
<name>A0ABM1G522_SOLPN</name>
<evidence type="ECO:0000313" key="2">
    <source>
        <dbReference type="Proteomes" id="UP000694930"/>
    </source>
</evidence>
<dbReference type="PANTHER" id="PTHR37187">
    <property type="entry name" value="EXPRESSED PROTEIN"/>
    <property type="match status" value="1"/>
</dbReference>
<gene>
    <name evidence="3" type="primary">LOC107011207</name>
</gene>
<feature type="compositionally biased region" description="Basic residues" evidence="1">
    <location>
        <begin position="1"/>
        <end position="16"/>
    </location>
</feature>
<dbReference type="RefSeq" id="XP_015066102.1">
    <property type="nucleotide sequence ID" value="XM_015210616.2"/>
</dbReference>
<evidence type="ECO:0000256" key="1">
    <source>
        <dbReference type="SAM" id="MobiDB-lite"/>
    </source>
</evidence>
<feature type="compositionally biased region" description="Basic and acidic residues" evidence="1">
    <location>
        <begin position="70"/>
        <end position="98"/>
    </location>
</feature>